<sequence length="471" mass="54871">MLMTLLDIETGHNMLNEQSKTFILFHFIFDLILVAFSWVLATYIRFMILGSDFGNFVKFLRLTPIPVIVAAYFLFRERYYSRQTLHSWHREFSRLLMLNLKIQIFFILAGYNLQSDRISRLTLVLFFIICQISLILNRVIFRNHIMMKMIKGEMNHKLFVIGHGPHMDRFIEKVRNNPQTGMIISCWADSMGAAEEMKLNSCKYEEIDAYIEKLKPQSIVIGYSGSKMSKQDKFVKSHYNQVTPIILIPQVNYALIGTTIEDFLGVPLLYINKPSENHLSLLLKRIIDVGGALFGLIVLSPLFLVVSILVKLTSPGPIFYAQERMTANGRVFKMWKFRSMRQDADKEEGFTWTVENDPRRTKFGTFIRKTSLDEFPQLWNVLIGDMSLVGPRPERPELIEGFKDEITGYMLRHKMRAGITGWAQINGWRGNTSLEKRIEFDMYYIRNWSLTLDLKILLLTVFNGFVNKNAY</sequence>
<dbReference type="GO" id="GO:0016020">
    <property type="term" value="C:membrane"/>
    <property type="evidence" value="ECO:0007669"/>
    <property type="project" value="UniProtKB-SubCell"/>
</dbReference>
<feature type="transmembrane region" description="Helical" evidence="7">
    <location>
        <begin position="21"/>
        <end position="44"/>
    </location>
</feature>
<keyword evidence="4 7" id="KW-0812">Transmembrane</keyword>
<feature type="domain" description="Bacterial sugar transferase" evidence="8">
    <location>
        <begin position="284"/>
        <end position="463"/>
    </location>
</feature>
<reference evidence="9 10" key="1">
    <citation type="submission" date="2019-02" db="EMBL/GenBank/DDBJ databases">
        <title>Complete Genome Sequence and Methylome Analysis of free living Spirochaetas.</title>
        <authorList>
            <person name="Fomenkov A."/>
            <person name="Dubinina G."/>
            <person name="Leshcheva N."/>
            <person name="Mikheeva N."/>
            <person name="Grabovich M."/>
            <person name="Vincze T."/>
            <person name="Roberts R.J."/>
        </authorList>
    </citation>
    <scope>NUCLEOTIDE SEQUENCE [LARGE SCALE GENOMIC DNA]</scope>
    <source>
        <strain evidence="9 10">K2</strain>
    </source>
</reference>
<keyword evidence="6 7" id="KW-0472">Membrane</keyword>
<dbReference type="AlphaFoldDB" id="A0A5C1QPY1"/>
<evidence type="ECO:0000256" key="6">
    <source>
        <dbReference type="ARBA" id="ARBA00023136"/>
    </source>
</evidence>
<evidence type="ECO:0000313" key="10">
    <source>
        <dbReference type="Proteomes" id="UP000324209"/>
    </source>
</evidence>
<evidence type="ECO:0000256" key="2">
    <source>
        <dbReference type="ARBA" id="ARBA00006464"/>
    </source>
</evidence>
<evidence type="ECO:0000256" key="4">
    <source>
        <dbReference type="ARBA" id="ARBA00022692"/>
    </source>
</evidence>
<feature type="transmembrane region" description="Helical" evidence="7">
    <location>
        <begin position="95"/>
        <end position="114"/>
    </location>
</feature>
<dbReference type="InterPro" id="IPR003362">
    <property type="entry name" value="Bact_transf"/>
</dbReference>
<dbReference type="PANTHER" id="PTHR30576">
    <property type="entry name" value="COLANIC BIOSYNTHESIS UDP-GLUCOSE LIPID CARRIER TRANSFERASE"/>
    <property type="match status" value="1"/>
</dbReference>
<evidence type="ECO:0000259" key="8">
    <source>
        <dbReference type="Pfam" id="PF02397"/>
    </source>
</evidence>
<protein>
    <submittedName>
        <fullName evidence="9">Sugar transferase</fullName>
    </submittedName>
</protein>
<proteinExistence type="inferred from homology"/>
<feature type="transmembrane region" description="Helical" evidence="7">
    <location>
        <begin position="56"/>
        <end position="75"/>
    </location>
</feature>
<dbReference type="EMBL" id="CP036150">
    <property type="protein sequence ID" value="QEN08636.1"/>
    <property type="molecule type" value="Genomic_DNA"/>
</dbReference>
<dbReference type="RefSeq" id="WP_149486717.1">
    <property type="nucleotide sequence ID" value="NZ_CP036150.1"/>
</dbReference>
<dbReference type="PANTHER" id="PTHR30576:SF0">
    <property type="entry name" value="UNDECAPRENYL-PHOSPHATE N-ACETYLGALACTOSAMINYL 1-PHOSPHATE TRANSFERASE-RELATED"/>
    <property type="match status" value="1"/>
</dbReference>
<feature type="transmembrane region" description="Helical" evidence="7">
    <location>
        <begin position="120"/>
        <end position="141"/>
    </location>
</feature>
<feature type="transmembrane region" description="Helical" evidence="7">
    <location>
        <begin position="289"/>
        <end position="310"/>
    </location>
</feature>
<dbReference type="InterPro" id="IPR017475">
    <property type="entry name" value="EPS_sugar_tfrase"/>
</dbReference>
<dbReference type="GO" id="GO:0016780">
    <property type="term" value="F:phosphotransferase activity, for other substituted phosphate groups"/>
    <property type="evidence" value="ECO:0007669"/>
    <property type="project" value="TreeGrafter"/>
</dbReference>
<accession>A0A5C1QPY1</accession>
<evidence type="ECO:0000256" key="1">
    <source>
        <dbReference type="ARBA" id="ARBA00004141"/>
    </source>
</evidence>
<dbReference type="KEGG" id="ock:EXM22_11805"/>
<evidence type="ECO:0000256" key="5">
    <source>
        <dbReference type="ARBA" id="ARBA00022989"/>
    </source>
</evidence>
<organism evidence="9 10">
    <name type="scientific">Oceanispirochaeta crateris</name>
    <dbReference type="NCBI Taxonomy" id="2518645"/>
    <lineage>
        <taxon>Bacteria</taxon>
        <taxon>Pseudomonadati</taxon>
        <taxon>Spirochaetota</taxon>
        <taxon>Spirochaetia</taxon>
        <taxon>Spirochaetales</taxon>
        <taxon>Spirochaetaceae</taxon>
        <taxon>Oceanispirochaeta</taxon>
    </lineage>
</organism>
<keyword evidence="3 9" id="KW-0808">Transferase</keyword>
<keyword evidence="10" id="KW-1185">Reference proteome</keyword>
<dbReference type="Pfam" id="PF02397">
    <property type="entry name" value="Bac_transf"/>
    <property type="match status" value="1"/>
</dbReference>
<keyword evidence="5 7" id="KW-1133">Transmembrane helix</keyword>
<dbReference type="Proteomes" id="UP000324209">
    <property type="component" value="Chromosome"/>
</dbReference>
<comment type="similarity">
    <text evidence="2">Belongs to the bacterial sugar transferase family.</text>
</comment>
<comment type="subcellular location">
    <subcellularLocation>
        <location evidence="1">Membrane</location>
        <topology evidence="1">Multi-pass membrane protein</topology>
    </subcellularLocation>
</comment>
<evidence type="ECO:0000256" key="7">
    <source>
        <dbReference type="SAM" id="Phobius"/>
    </source>
</evidence>
<dbReference type="NCBIfam" id="TIGR03025">
    <property type="entry name" value="EPS_sugtrans"/>
    <property type="match status" value="1"/>
</dbReference>
<evidence type="ECO:0000256" key="3">
    <source>
        <dbReference type="ARBA" id="ARBA00022679"/>
    </source>
</evidence>
<gene>
    <name evidence="9" type="ORF">EXM22_11805</name>
</gene>
<dbReference type="Pfam" id="PF13727">
    <property type="entry name" value="CoA_binding_3"/>
    <property type="match status" value="1"/>
</dbReference>
<dbReference type="OrthoDB" id="9808602at2"/>
<name>A0A5C1QPY1_9SPIO</name>
<evidence type="ECO:0000313" key="9">
    <source>
        <dbReference type="EMBL" id="QEN08636.1"/>
    </source>
</evidence>